<dbReference type="AlphaFoldDB" id="A0A392QD35"/>
<protein>
    <submittedName>
        <fullName evidence="1">Retrotransposon gag protein</fullName>
    </submittedName>
</protein>
<proteinExistence type="predicted"/>
<keyword evidence="2" id="KW-1185">Reference proteome</keyword>
<evidence type="ECO:0000313" key="2">
    <source>
        <dbReference type="Proteomes" id="UP000265520"/>
    </source>
</evidence>
<comment type="caution">
    <text evidence="1">The sequence shown here is derived from an EMBL/GenBank/DDBJ whole genome shotgun (WGS) entry which is preliminary data.</text>
</comment>
<name>A0A392QD35_9FABA</name>
<sequence length="140" mass="15688">MPPKKNVPKMGDRVDAIEADMSEVKATLLLLTQQMQQQTTAQQQQSLLLSELSKKLGVNMPTETVQESEQSVGADQYQESRLSGKVKLPAFEGEDSVAWITRTEIYFDVQQTSDAMRIKLARLSMDGATIHWFNLLLETG</sequence>
<dbReference type="Proteomes" id="UP000265520">
    <property type="component" value="Unassembled WGS sequence"/>
</dbReference>
<evidence type="ECO:0000313" key="1">
    <source>
        <dbReference type="EMBL" id="MCI21789.1"/>
    </source>
</evidence>
<dbReference type="EMBL" id="LXQA010126806">
    <property type="protein sequence ID" value="MCI21789.1"/>
    <property type="molecule type" value="Genomic_DNA"/>
</dbReference>
<reference evidence="1 2" key="1">
    <citation type="journal article" date="2018" name="Front. Plant Sci.">
        <title>Red Clover (Trifolium pratense) and Zigzag Clover (T. medium) - A Picture of Genomic Similarities and Differences.</title>
        <authorList>
            <person name="Dluhosova J."/>
            <person name="Istvanek J."/>
            <person name="Nedelnik J."/>
            <person name="Repkova J."/>
        </authorList>
    </citation>
    <scope>NUCLEOTIDE SEQUENCE [LARGE SCALE GENOMIC DNA]</scope>
    <source>
        <strain evidence="2">cv. 10/8</strain>
        <tissue evidence="1">Leaf</tissue>
    </source>
</reference>
<organism evidence="1 2">
    <name type="scientific">Trifolium medium</name>
    <dbReference type="NCBI Taxonomy" id="97028"/>
    <lineage>
        <taxon>Eukaryota</taxon>
        <taxon>Viridiplantae</taxon>
        <taxon>Streptophyta</taxon>
        <taxon>Embryophyta</taxon>
        <taxon>Tracheophyta</taxon>
        <taxon>Spermatophyta</taxon>
        <taxon>Magnoliopsida</taxon>
        <taxon>eudicotyledons</taxon>
        <taxon>Gunneridae</taxon>
        <taxon>Pentapetalae</taxon>
        <taxon>rosids</taxon>
        <taxon>fabids</taxon>
        <taxon>Fabales</taxon>
        <taxon>Fabaceae</taxon>
        <taxon>Papilionoideae</taxon>
        <taxon>50 kb inversion clade</taxon>
        <taxon>NPAAA clade</taxon>
        <taxon>Hologalegina</taxon>
        <taxon>IRL clade</taxon>
        <taxon>Trifolieae</taxon>
        <taxon>Trifolium</taxon>
    </lineage>
</organism>
<accession>A0A392QD35</accession>